<dbReference type="AlphaFoldDB" id="A0A3N2Q9K2"/>
<evidence type="ECO:0000313" key="2">
    <source>
        <dbReference type="EMBL" id="ROT43444.1"/>
    </source>
</evidence>
<dbReference type="Proteomes" id="UP000272025">
    <property type="component" value="Unassembled WGS sequence"/>
</dbReference>
<protein>
    <submittedName>
        <fullName evidence="2">Uncharacterized protein</fullName>
    </submittedName>
</protein>
<sequence>MLGFTDVRKRGRGVLIPHYAKMLTAPPLARGDFGIQQLALYEVSSSRAEANSKTSGKPPGREFEGRRGPTCVAVTPEIQTVRLVMVFSTHHPLWLWFCNRYLLFQPSLKRLKEPSTNYKHAGWVRTPAVGRGVPATSSTERTDDHSYPLRHACKSPYPAKTSEICVIYNQADQAAGRKALVL</sequence>
<proteinExistence type="predicted"/>
<dbReference type="EMBL" id="ML119051">
    <property type="protein sequence ID" value="ROT43444.1"/>
    <property type="molecule type" value="Genomic_DNA"/>
</dbReference>
<evidence type="ECO:0000256" key="1">
    <source>
        <dbReference type="SAM" id="MobiDB-lite"/>
    </source>
</evidence>
<evidence type="ECO:0000313" key="3">
    <source>
        <dbReference type="Proteomes" id="UP000272025"/>
    </source>
</evidence>
<reference evidence="2 3" key="1">
    <citation type="journal article" date="2018" name="Mol. Ecol.">
        <title>The obligate alkalophilic soda-lake fungus Sodiomyces alkalinus has shifted to a protein diet.</title>
        <authorList>
            <person name="Grum-Grzhimaylo A.A."/>
            <person name="Falkoski D.L."/>
            <person name="van den Heuvel J."/>
            <person name="Valero-Jimenez C.A."/>
            <person name="Min B."/>
            <person name="Choi I.G."/>
            <person name="Lipzen A."/>
            <person name="Daum C.G."/>
            <person name="Aanen D.K."/>
            <person name="Tsang A."/>
            <person name="Henrissat B."/>
            <person name="Bilanenko E.N."/>
            <person name="de Vries R.P."/>
            <person name="van Kan J.A.L."/>
            <person name="Grigoriev I.V."/>
            <person name="Debets A.J.M."/>
        </authorList>
    </citation>
    <scope>NUCLEOTIDE SEQUENCE [LARGE SCALE GENOMIC DNA]</scope>
    <source>
        <strain evidence="2 3">F11</strain>
    </source>
</reference>
<organism evidence="2 3">
    <name type="scientific">Sodiomyces alkalinus (strain CBS 110278 / VKM F-3762 / F11)</name>
    <name type="common">Alkaliphilic filamentous fungus</name>
    <dbReference type="NCBI Taxonomy" id="1314773"/>
    <lineage>
        <taxon>Eukaryota</taxon>
        <taxon>Fungi</taxon>
        <taxon>Dikarya</taxon>
        <taxon>Ascomycota</taxon>
        <taxon>Pezizomycotina</taxon>
        <taxon>Sordariomycetes</taxon>
        <taxon>Hypocreomycetidae</taxon>
        <taxon>Glomerellales</taxon>
        <taxon>Plectosphaerellaceae</taxon>
        <taxon>Sodiomyces</taxon>
    </lineage>
</organism>
<dbReference type="RefSeq" id="XP_028471250.1">
    <property type="nucleotide sequence ID" value="XM_028613837.1"/>
</dbReference>
<name>A0A3N2Q9K2_SODAK</name>
<accession>A0A3N2Q9K2</accession>
<feature type="region of interest" description="Disordered" evidence="1">
    <location>
        <begin position="49"/>
        <end position="68"/>
    </location>
</feature>
<gene>
    <name evidence="2" type="ORF">SODALDRAFT_355652</name>
</gene>
<keyword evidence="3" id="KW-1185">Reference proteome</keyword>
<dbReference type="GeneID" id="39582315"/>